<comment type="caution">
    <text evidence="1">The sequence shown here is derived from an EMBL/GenBank/DDBJ whole genome shotgun (WGS) entry which is preliminary data.</text>
</comment>
<sequence>FVRDGNHRVSIARAQGASDIEAFVWEYPSLVPLSPADDLDDLLIKQGYVTFLKKTGLNKLRPNQHIELTAPGRYRDLLEHIAIHRYYLGQELEREIAAEEAVSSWYDNVYQPIIHAIHKQGILQQFPGRTEADLYIWISRWQYELSERYGKPISAEDAVDEFAERGDDGFTD</sequence>
<name>X0WK12_9ZZZZ</name>
<proteinExistence type="predicted"/>
<protein>
    <recommendedName>
        <fullName evidence="2">ParB/Sulfiredoxin domain-containing protein</fullName>
    </recommendedName>
</protein>
<organism evidence="1">
    <name type="scientific">marine sediment metagenome</name>
    <dbReference type="NCBI Taxonomy" id="412755"/>
    <lineage>
        <taxon>unclassified sequences</taxon>
        <taxon>metagenomes</taxon>
        <taxon>ecological metagenomes</taxon>
    </lineage>
</organism>
<evidence type="ECO:0008006" key="2">
    <source>
        <dbReference type="Google" id="ProtNLM"/>
    </source>
</evidence>
<evidence type="ECO:0000313" key="1">
    <source>
        <dbReference type="EMBL" id="GAG24853.1"/>
    </source>
</evidence>
<gene>
    <name evidence="1" type="ORF">S01H1_49765</name>
</gene>
<dbReference type="AlphaFoldDB" id="X0WK12"/>
<feature type="non-terminal residue" evidence="1">
    <location>
        <position position="1"/>
    </location>
</feature>
<reference evidence="1" key="1">
    <citation type="journal article" date="2014" name="Front. Microbiol.">
        <title>High frequency of phylogenetically diverse reductive dehalogenase-homologous genes in deep subseafloor sedimentary metagenomes.</title>
        <authorList>
            <person name="Kawai M."/>
            <person name="Futagami T."/>
            <person name="Toyoda A."/>
            <person name="Takaki Y."/>
            <person name="Nishi S."/>
            <person name="Hori S."/>
            <person name="Arai W."/>
            <person name="Tsubouchi T."/>
            <person name="Morono Y."/>
            <person name="Uchiyama I."/>
            <person name="Ito T."/>
            <person name="Fujiyama A."/>
            <person name="Inagaki F."/>
            <person name="Takami H."/>
        </authorList>
    </citation>
    <scope>NUCLEOTIDE SEQUENCE</scope>
    <source>
        <strain evidence="1">Expedition CK06-06</strain>
    </source>
</reference>
<accession>X0WK12</accession>
<dbReference type="EMBL" id="BARS01032030">
    <property type="protein sequence ID" value="GAG24853.1"/>
    <property type="molecule type" value="Genomic_DNA"/>
</dbReference>